<protein>
    <submittedName>
        <fullName evidence="1">Uncharacterized protein</fullName>
    </submittedName>
</protein>
<accession>A0A7S4A8A3</accession>
<reference evidence="1" key="1">
    <citation type="submission" date="2021-01" db="EMBL/GenBank/DDBJ databases">
        <authorList>
            <person name="Corre E."/>
            <person name="Pelletier E."/>
            <person name="Niang G."/>
            <person name="Scheremetjew M."/>
            <person name="Finn R."/>
            <person name="Kale V."/>
            <person name="Holt S."/>
            <person name="Cochrane G."/>
            <person name="Meng A."/>
            <person name="Brown T."/>
            <person name="Cohen L."/>
        </authorList>
    </citation>
    <scope>NUCLEOTIDE SEQUENCE</scope>
    <source>
        <strain evidence="1">CCMP1756</strain>
    </source>
</reference>
<proteinExistence type="predicted"/>
<name>A0A7S4A8A3_9STRA</name>
<dbReference type="EMBL" id="HBIW01025739">
    <property type="protein sequence ID" value="CAE0706751.1"/>
    <property type="molecule type" value="Transcribed_RNA"/>
</dbReference>
<gene>
    <name evidence="1" type="ORF">PCAL00307_LOCUS22202</name>
</gene>
<evidence type="ECO:0000313" key="1">
    <source>
        <dbReference type="EMBL" id="CAE0706751.1"/>
    </source>
</evidence>
<organism evidence="1">
    <name type="scientific">Pelagomonas calceolata</name>
    <dbReference type="NCBI Taxonomy" id="35677"/>
    <lineage>
        <taxon>Eukaryota</taxon>
        <taxon>Sar</taxon>
        <taxon>Stramenopiles</taxon>
        <taxon>Ochrophyta</taxon>
        <taxon>Pelagophyceae</taxon>
        <taxon>Pelagomonadales</taxon>
        <taxon>Pelagomonadaceae</taxon>
        <taxon>Pelagomonas</taxon>
    </lineage>
</organism>
<dbReference type="AlphaFoldDB" id="A0A7S4A8A3"/>
<sequence length="100" mass="11266">MTSKQRLGYHAPFSYLDIPMPGAHAPPFWVVSLKNNGCYLQIIFVFNCQLGIFMQLSSKQHVRWLLIDGAHTLQEKLPVLCEHGTSGQICEEHATKILTA</sequence>